<reference evidence="13" key="1">
    <citation type="submission" date="2025-08" db="UniProtKB">
        <authorList>
            <consortium name="RefSeq"/>
        </authorList>
    </citation>
    <scope>IDENTIFICATION</scope>
    <source>
        <tissue evidence="13">Whole organism</tissue>
    </source>
</reference>
<dbReference type="GO" id="GO:0003723">
    <property type="term" value="F:RNA binding"/>
    <property type="evidence" value="ECO:0007669"/>
    <property type="project" value="UniProtKB-KW"/>
</dbReference>
<gene>
    <name evidence="13" type="primary">LOC108682601</name>
</gene>
<feature type="domain" description="KRR1 small subunit processome component first KH" evidence="10">
    <location>
        <begin position="53"/>
        <end position="131"/>
    </location>
</feature>
<keyword evidence="3" id="KW-0690">Ribosome biogenesis</keyword>
<dbReference type="InterPro" id="IPR048550">
    <property type="entry name" value="KRR1-like_KH1_euk"/>
</dbReference>
<keyword evidence="12" id="KW-1185">Reference proteome</keyword>
<evidence type="ECO:0000256" key="1">
    <source>
        <dbReference type="ARBA" id="ARBA00004604"/>
    </source>
</evidence>
<dbReference type="Proteomes" id="UP000694843">
    <property type="component" value="Unplaced"/>
</dbReference>
<dbReference type="AlphaFoldDB" id="A0A8B7PPQ7"/>
<dbReference type="CTD" id="33269"/>
<feature type="region of interest" description="Disordered" evidence="9">
    <location>
        <begin position="244"/>
        <end position="270"/>
    </location>
</feature>
<evidence type="ECO:0000259" key="10">
    <source>
        <dbReference type="Pfam" id="PF17903"/>
    </source>
</evidence>
<keyword evidence="5" id="KW-0694">RNA-binding</keyword>
<dbReference type="GO" id="GO:0006364">
    <property type="term" value="P:rRNA processing"/>
    <property type="evidence" value="ECO:0007669"/>
    <property type="project" value="UniProtKB-KW"/>
</dbReference>
<proteinExistence type="inferred from homology"/>
<dbReference type="FunFam" id="3.30.1370.10:FF:000014">
    <property type="entry name" value="KRR1 small subunit processome component"/>
    <property type="match status" value="1"/>
</dbReference>
<evidence type="ECO:0000313" key="12">
    <source>
        <dbReference type="Proteomes" id="UP000694843"/>
    </source>
</evidence>
<dbReference type="Pfam" id="PF17903">
    <property type="entry name" value="KH_KRR1_1st"/>
    <property type="match status" value="1"/>
</dbReference>
<dbReference type="PANTHER" id="PTHR12581:SF0">
    <property type="entry name" value="KRR1 SMALL SUBUNIT PROCESSOME COMPONENT HOMOLOG"/>
    <property type="match status" value="1"/>
</dbReference>
<feature type="region of interest" description="Disordered" evidence="9">
    <location>
        <begin position="286"/>
        <end position="362"/>
    </location>
</feature>
<keyword evidence="6" id="KW-0539">Nucleus</keyword>
<dbReference type="CDD" id="cd22393">
    <property type="entry name" value="KH-I_KRR1_rpt1"/>
    <property type="match status" value="1"/>
</dbReference>
<evidence type="ECO:0000256" key="3">
    <source>
        <dbReference type="ARBA" id="ARBA00022517"/>
    </source>
</evidence>
<dbReference type="OMA" id="TPDIDKW"/>
<dbReference type="KEGG" id="hazt:108682601"/>
<dbReference type="SUPFAM" id="SSF54791">
    <property type="entry name" value="Eukaryotic type KH-domain (KH-domain type I)"/>
    <property type="match status" value="1"/>
</dbReference>
<comment type="similarity">
    <text evidence="2">Belongs to the KRR1 family.</text>
</comment>
<accession>A0A8B7PPQ7</accession>
<dbReference type="InterPro" id="IPR048548">
    <property type="entry name" value="KRR1-like_KH2"/>
</dbReference>
<dbReference type="PANTHER" id="PTHR12581">
    <property type="entry name" value="HIV-1 REV BINDING PROTEIN 2, 3"/>
    <property type="match status" value="1"/>
</dbReference>
<protein>
    <recommendedName>
        <fullName evidence="8">KRR-R motif-containing protein 1</fullName>
    </recommendedName>
</protein>
<dbReference type="InterPro" id="IPR036612">
    <property type="entry name" value="KH_dom_type_1_sf"/>
</dbReference>
<dbReference type="GO" id="GO:0032040">
    <property type="term" value="C:small-subunit processome"/>
    <property type="evidence" value="ECO:0007669"/>
    <property type="project" value="TreeGrafter"/>
</dbReference>
<organism evidence="12 13">
    <name type="scientific">Hyalella azteca</name>
    <name type="common">Amphipod</name>
    <dbReference type="NCBI Taxonomy" id="294128"/>
    <lineage>
        <taxon>Eukaryota</taxon>
        <taxon>Metazoa</taxon>
        <taxon>Ecdysozoa</taxon>
        <taxon>Arthropoda</taxon>
        <taxon>Crustacea</taxon>
        <taxon>Multicrustacea</taxon>
        <taxon>Malacostraca</taxon>
        <taxon>Eumalacostraca</taxon>
        <taxon>Peracarida</taxon>
        <taxon>Amphipoda</taxon>
        <taxon>Senticaudata</taxon>
        <taxon>Talitrida</taxon>
        <taxon>Talitroidea</taxon>
        <taxon>Hyalellidae</taxon>
        <taxon>Hyalella</taxon>
    </lineage>
</organism>
<evidence type="ECO:0000256" key="6">
    <source>
        <dbReference type="ARBA" id="ARBA00023242"/>
    </source>
</evidence>
<feature type="compositionally biased region" description="Basic and acidic residues" evidence="9">
    <location>
        <begin position="291"/>
        <end position="311"/>
    </location>
</feature>
<evidence type="ECO:0000256" key="5">
    <source>
        <dbReference type="ARBA" id="ARBA00022884"/>
    </source>
</evidence>
<comment type="subcellular location">
    <subcellularLocation>
        <location evidence="1">Nucleus</location>
        <location evidence="1">Nucleolus</location>
    </subcellularLocation>
</comment>
<dbReference type="InterPro" id="IPR024166">
    <property type="entry name" value="rRNA_assembly_KRR1"/>
</dbReference>
<feature type="compositionally biased region" description="Basic and acidic residues" evidence="9">
    <location>
        <begin position="328"/>
        <end position="337"/>
    </location>
</feature>
<sequence length="362" mass="41180">MGKNKKIRDEAGQAPDSDGEEAGGSEPVTNAWNMPVPKFKKGDMRHGLVEMTSFSVNFPEYREAYLKKSLPILEKIMKEHNIKIVLDCPKGQLTVSTTKDTWDPYAIMLARDLIKLISRHVTIEKAVKVFDEGVTSEILRIKGMCRDKEIFVKRRNRLLGRDNNTLLALEKLTDCTITVQGGTVAIIGPYKGVLKVMSVVKDCMSNVHPLHLLNSLHLQKAFSEDPSLKDEDWSNLLPVYKAKTAQKKKKPKKQKKPYNPLPPPQIESKMDKEMEEGSYFLTMIEKKKKQTQQDKEQQRARSDKIQAEKRALPYVPPEEPVVKKAKVSKSDDVDIEKLKKKVSAQKKKLKKKKSKNESTALD</sequence>
<evidence type="ECO:0000313" key="13">
    <source>
        <dbReference type="RefSeq" id="XP_018027287.1"/>
    </source>
</evidence>
<evidence type="ECO:0000259" key="11">
    <source>
        <dbReference type="Pfam" id="PF21800"/>
    </source>
</evidence>
<feature type="compositionally biased region" description="Basic residues" evidence="9">
    <location>
        <begin position="244"/>
        <end position="256"/>
    </location>
</feature>
<evidence type="ECO:0000256" key="8">
    <source>
        <dbReference type="ARBA" id="ARBA00032993"/>
    </source>
</evidence>
<evidence type="ECO:0000256" key="2">
    <source>
        <dbReference type="ARBA" id="ARBA00009344"/>
    </source>
</evidence>
<evidence type="ECO:0000256" key="7">
    <source>
        <dbReference type="ARBA" id="ARBA00023274"/>
    </source>
</evidence>
<feature type="domain" description="KRR1 small subunit processome component second KH" evidence="11">
    <location>
        <begin position="135"/>
        <end position="221"/>
    </location>
</feature>
<dbReference type="Pfam" id="PF21800">
    <property type="entry name" value="KH_KRR1_2nd"/>
    <property type="match status" value="1"/>
</dbReference>
<dbReference type="InterPro" id="IPR041174">
    <property type="entry name" value="KRR1-like_KH1"/>
</dbReference>
<dbReference type="OrthoDB" id="441223at2759"/>
<dbReference type="Gene3D" id="3.30.1370.10">
    <property type="entry name" value="K Homology domain, type 1"/>
    <property type="match status" value="2"/>
</dbReference>
<feature type="compositionally biased region" description="Basic residues" evidence="9">
    <location>
        <begin position="338"/>
        <end position="354"/>
    </location>
</feature>
<evidence type="ECO:0000256" key="9">
    <source>
        <dbReference type="SAM" id="MobiDB-lite"/>
    </source>
</evidence>
<dbReference type="GeneID" id="108682601"/>
<dbReference type="RefSeq" id="XP_018027287.1">
    <property type="nucleotide sequence ID" value="XM_018171798.2"/>
</dbReference>
<name>A0A8B7PPQ7_HYAAZ</name>
<keyword evidence="7" id="KW-0687">Ribonucleoprotein</keyword>
<evidence type="ECO:0000256" key="4">
    <source>
        <dbReference type="ARBA" id="ARBA00022552"/>
    </source>
</evidence>
<keyword evidence="4" id="KW-0698">rRNA processing</keyword>
<feature type="region of interest" description="Disordered" evidence="9">
    <location>
        <begin position="1"/>
        <end position="34"/>
    </location>
</feature>